<evidence type="ECO:0000313" key="3">
    <source>
        <dbReference type="Proteomes" id="UP000179769"/>
    </source>
</evidence>
<feature type="region of interest" description="Disordered" evidence="1">
    <location>
        <begin position="319"/>
        <end position="351"/>
    </location>
</feature>
<evidence type="ECO:0000256" key="1">
    <source>
        <dbReference type="SAM" id="MobiDB-lite"/>
    </source>
</evidence>
<sequence length="545" mass="58965">MPEVGISRSANRVPTVKTAARQPEIGVPGPVQGFRPPARPNGPGHPFLALQHAAGNRAVTRAVQRTAGRCGPSCSCDDCRTENPLADVQRVASIVVPREPTAQQQAGEWAGKRAVAGVLGARRATAVIQRDAAAAGLIREAVNKPDPQATGGGYQEAFRVLNGLPMYDMLSTLTALRRSGQFDNLNANFKWAAGVNVGRLHVAFEAVLAKGSVDAEAFVLRYKDSLGPLPSDQRQDIIKYLDPTWFDSLKATEDAEALITAIRATAAFKTLESDPLALAEEIIAESRKEPTTFVNHMTKLKLLFDTKVKSADVISGETQASTAGAVSAEQKRLAKPAEAKQTQLEEKASGSPRRKWVAIPGKFGGGVYYVDRTSLANIVVKARVFLKPAGKGTDKDVERVRRMEDGIEKAASTKGYLVDVVFVKSAAADKFGNPPFTVEVDPGKWEVATNWAGGDPVGFAHELHHLFAFELDRYDYIEAHADNESMEIADRLHWFREELKKPAGYNSADSIMNNAPHPNGDDVCRVAGLDPARCVALREKKSKTP</sequence>
<evidence type="ECO:0000313" key="2">
    <source>
        <dbReference type="EMBL" id="OHV25729.1"/>
    </source>
</evidence>
<dbReference type="AlphaFoldDB" id="A0A1S1PWP1"/>
<proteinExistence type="predicted"/>
<name>A0A1S1PWP1_9ACTN</name>
<dbReference type="EMBL" id="MAXA01000228">
    <property type="protein sequence ID" value="OHV25729.1"/>
    <property type="molecule type" value="Genomic_DNA"/>
</dbReference>
<keyword evidence="3" id="KW-1185">Reference proteome</keyword>
<accession>A0A1S1PWP1</accession>
<reference evidence="3" key="1">
    <citation type="submission" date="2016-07" db="EMBL/GenBank/DDBJ databases">
        <title>Frankia sp. NRRL B-16219 Genome sequencing.</title>
        <authorList>
            <person name="Ghodhbane-Gtari F."/>
            <person name="Swanson E."/>
            <person name="Gueddou A."/>
            <person name="Louati M."/>
            <person name="Nouioui I."/>
            <person name="Hezbri K."/>
            <person name="Abebe-Akele F."/>
            <person name="Simpson S."/>
            <person name="Morris K."/>
            <person name="Thomas K."/>
            <person name="Gtari M."/>
            <person name="Tisa L.S."/>
        </authorList>
    </citation>
    <scope>NUCLEOTIDE SEQUENCE [LARGE SCALE GENOMIC DNA]</scope>
    <source>
        <strain evidence="3">NRRL B-16219</strain>
    </source>
</reference>
<dbReference type="Proteomes" id="UP000179769">
    <property type="component" value="Unassembled WGS sequence"/>
</dbReference>
<comment type="caution">
    <text evidence="2">The sequence shown here is derived from an EMBL/GenBank/DDBJ whole genome shotgun (WGS) entry which is preliminary data.</text>
</comment>
<gene>
    <name evidence="2" type="ORF">BBK14_21595</name>
</gene>
<organism evidence="2 3">
    <name type="scientific">Parafrankia soli</name>
    <dbReference type="NCBI Taxonomy" id="2599596"/>
    <lineage>
        <taxon>Bacteria</taxon>
        <taxon>Bacillati</taxon>
        <taxon>Actinomycetota</taxon>
        <taxon>Actinomycetes</taxon>
        <taxon>Frankiales</taxon>
        <taxon>Frankiaceae</taxon>
        <taxon>Parafrankia</taxon>
    </lineage>
</organism>
<protein>
    <submittedName>
        <fullName evidence="2">Uncharacterized protein</fullName>
    </submittedName>
</protein>
<feature type="compositionally biased region" description="Basic and acidic residues" evidence="1">
    <location>
        <begin position="329"/>
        <end position="348"/>
    </location>
</feature>